<organism evidence="1 2">
    <name type="scientific">Leptospira harrisiae</name>
    <dbReference type="NCBI Taxonomy" id="2023189"/>
    <lineage>
        <taxon>Bacteria</taxon>
        <taxon>Pseudomonadati</taxon>
        <taxon>Spirochaetota</taxon>
        <taxon>Spirochaetia</taxon>
        <taxon>Leptospirales</taxon>
        <taxon>Leptospiraceae</taxon>
        <taxon>Leptospira</taxon>
    </lineage>
</organism>
<keyword evidence="2" id="KW-1185">Reference proteome</keyword>
<dbReference type="AlphaFoldDB" id="A0A2N0AFW2"/>
<dbReference type="Proteomes" id="UP000232145">
    <property type="component" value="Unassembled WGS sequence"/>
</dbReference>
<name>A0A2N0AFW2_9LEPT</name>
<sequence length="152" mass="17607">MGGFVNKSLVLITLFVTASCARTLEVKNQENLFENCMKTFQDEIKCREFMSKSAKDIQSDDEKREEVLAQLTVEQLAGMKLRKDIKDTLPGKNGNFVREYIGDPDEVKHGGDREYWVYKRPISKFSGDSLPDKEITVIFRRSFVERVEYKKP</sequence>
<evidence type="ECO:0000313" key="2">
    <source>
        <dbReference type="Proteomes" id="UP000232145"/>
    </source>
</evidence>
<reference evidence="1 2" key="1">
    <citation type="submission" date="2017-07" db="EMBL/GenBank/DDBJ databases">
        <title>Leptospira spp. isolated from tropical soils.</title>
        <authorList>
            <person name="Thibeaux R."/>
            <person name="Iraola G."/>
            <person name="Ferres I."/>
            <person name="Bierque E."/>
            <person name="Girault D."/>
            <person name="Soupe-Gilbert M.-E."/>
            <person name="Picardeau M."/>
            <person name="Goarant C."/>
        </authorList>
    </citation>
    <scope>NUCLEOTIDE SEQUENCE [LARGE SCALE GENOMIC DNA]</scope>
    <source>
        <strain evidence="1 2">FH2-B-A1</strain>
    </source>
</reference>
<comment type="caution">
    <text evidence="1">The sequence shown here is derived from an EMBL/GenBank/DDBJ whole genome shotgun (WGS) entry which is preliminary data.</text>
</comment>
<accession>A0A2N0AFW2</accession>
<evidence type="ECO:0008006" key="3">
    <source>
        <dbReference type="Google" id="ProtNLM"/>
    </source>
</evidence>
<dbReference type="OrthoDB" id="336331at2"/>
<dbReference type="PROSITE" id="PS51257">
    <property type="entry name" value="PROKAR_LIPOPROTEIN"/>
    <property type="match status" value="1"/>
</dbReference>
<evidence type="ECO:0000313" key="1">
    <source>
        <dbReference type="EMBL" id="PJZ83182.1"/>
    </source>
</evidence>
<proteinExistence type="predicted"/>
<gene>
    <name evidence="1" type="ORF">CH364_18070</name>
</gene>
<protein>
    <recommendedName>
        <fullName evidence="3">Lipoprotein</fullName>
    </recommendedName>
</protein>
<dbReference type="EMBL" id="NPDX01000007">
    <property type="protein sequence ID" value="PJZ83182.1"/>
    <property type="molecule type" value="Genomic_DNA"/>
</dbReference>